<proteinExistence type="predicted"/>
<keyword evidence="1" id="KW-1133">Transmembrane helix</keyword>
<dbReference type="EMBL" id="MSCM01000001">
    <property type="protein sequence ID" value="PQJ81441.1"/>
    <property type="molecule type" value="Genomic_DNA"/>
</dbReference>
<evidence type="ECO:0000313" key="3">
    <source>
        <dbReference type="Proteomes" id="UP000239068"/>
    </source>
</evidence>
<evidence type="ECO:0000256" key="1">
    <source>
        <dbReference type="SAM" id="Phobius"/>
    </source>
</evidence>
<reference evidence="2 3" key="1">
    <citation type="submission" date="2016-12" db="EMBL/GenBank/DDBJ databases">
        <title>Trade-off between light-utilization and light-protection in marine flavobacteria.</title>
        <authorList>
            <person name="Kumagai Y."/>
            <person name="Yoshizawa S."/>
            <person name="Kogure K."/>
            <person name="Iwasaki W."/>
        </authorList>
    </citation>
    <scope>NUCLEOTIDE SEQUENCE [LARGE SCALE GENOMIC DNA]</scope>
    <source>
        <strain evidence="2 3">ATCC 43844</strain>
    </source>
</reference>
<comment type="caution">
    <text evidence="2">The sequence shown here is derived from an EMBL/GenBank/DDBJ whole genome shotgun (WGS) entry which is preliminary data.</text>
</comment>
<feature type="transmembrane region" description="Helical" evidence="1">
    <location>
        <begin position="36"/>
        <end position="55"/>
    </location>
</feature>
<organism evidence="2 3">
    <name type="scientific">Polaribacter glomeratus</name>
    <dbReference type="NCBI Taxonomy" id="102"/>
    <lineage>
        <taxon>Bacteria</taxon>
        <taxon>Pseudomonadati</taxon>
        <taxon>Bacteroidota</taxon>
        <taxon>Flavobacteriia</taxon>
        <taxon>Flavobacteriales</taxon>
        <taxon>Flavobacteriaceae</taxon>
    </lineage>
</organism>
<keyword evidence="3" id="KW-1185">Reference proteome</keyword>
<evidence type="ECO:0000313" key="2">
    <source>
        <dbReference type="EMBL" id="PQJ81441.1"/>
    </source>
</evidence>
<gene>
    <name evidence="2" type="ORF">BTO16_02095</name>
</gene>
<protein>
    <submittedName>
        <fullName evidence="2">Uncharacterized protein</fullName>
    </submittedName>
</protein>
<keyword evidence="1" id="KW-0472">Membrane</keyword>
<accession>A0A2S7WVP3</accession>
<name>A0A2S7WVP3_9FLAO</name>
<dbReference type="Proteomes" id="UP000239068">
    <property type="component" value="Unassembled WGS sequence"/>
</dbReference>
<keyword evidence="1" id="KW-0812">Transmembrane</keyword>
<sequence length="65" mass="7761">MALFLPNYKQFRTFGKLYYFFKISGFLKTSLKNKGLKVLVILEIYLLPGLFRVCLSKKHQKKRPF</sequence>
<dbReference type="AlphaFoldDB" id="A0A2S7WVP3"/>